<keyword evidence="6" id="KW-1185">Reference proteome</keyword>
<keyword evidence="2 5" id="KW-0808">Transferase</keyword>
<comment type="caution">
    <text evidence="5">The sequence shown here is derived from an EMBL/GenBank/DDBJ whole genome shotgun (WGS) entry which is preliminary data.</text>
</comment>
<dbReference type="AlphaFoldDB" id="A0A3M0A9Q3"/>
<dbReference type="Gene3D" id="2.160.10.10">
    <property type="entry name" value="Hexapeptide repeat proteins"/>
    <property type="match status" value="1"/>
</dbReference>
<dbReference type="InterPro" id="IPR001451">
    <property type="entry name" value="Hexapep"/>
</dbReference>
<sequence>MPDYITQHKARLNHMPWLYFKLKPKHLVWAKPWQETLQAALAEVETVHFGKHCFVAETAKLFAEPGRDITIAEQSHIGADCFLHGPINIGSNVGINHGCSLDGGAGGIQIGNNTRIANNCSIYAFNHGTQANQLIREQPVSSKGITIGRDVWIGAQVGIVDGVTIGDGAVVAMHSVVTRNVEAYTVVAGNPATFIKVRR</sequence>
<dbReference type="OrthoDB" id="9815592at2"/>
<proteinExistence type="inferred from homology"/>
<evidence type="ECO:0000313" key="6">
    <source>
        <dbReference type="Proteomes" id="UP000267187"/>
    </source>
</evidence>
<evidence type="ECO:0000256" key="1">
    <source>
        <dbReference type="ARBA" id="ARBA00007274"/>
    </source>
</evidence>
<protein>
    <submittedName>
        <fullName evidence="5">Transferase family hexapeptide repeat protein</fullName>
    </submittedName>
</protein>
<comment type="similarity">
    <text evidence="1">Belongs to the transferase hexapeptide repeat family.</text>
</comment>
<accession>A0A3M0A9Q3</accession>
<dbReference type="CDD" id="cd04647">
    <property type="entry name" value="LbH_MAT_like"/>
    <property type="match status" value="1"/>
</dbReference>
<keyword evidence="3" id="KW-0677">Repeat</keyword>
<dbReference type="InterPro" id="IPR011004">
    <property type="entry name" value="Trimer_LpxA-like_sf"/>
</dbReference>
<keyword evidence="4" id="KW-0012">Acyltransferase</keyword>
<dbReference type="GO" id="GO:0005829">
    <property type="term" value="C:cytosol"/>
    <property type="evidence" value="ECO:0007669"/>
    <property type="project" value="TreeGrafter"/>
</dbReference>
<dbReference type="Proteomes" id="UP000267187">
    <property type="component" value="Unassembled WGS sequence"/>
</dbReference>
<dbReference type="PANTHER" id="PTHR23416:SF23">
    <property type="entry name" value="ACETYLTRANSFERASE C18B11.09C-RELATED"/>
    <property type="match status" value="1"/>
</dbReference>
<evidence type="ECO:0000256" key="4">
    <source>
        <dbReference type="ARBA" id="ARBA00023315"/>
    </source>
</evidence>
<dbReference type="SUPFAM" id="SSF51161">
    <property type="entry name" value="Trimeric LpxA-like enzymes"/>
    <property type="match status" value="1"/>
</dbReference>
<name>A0A3M0A9Q3_9GAMM</name>
<evidence type="ECO:0000313" key="5">
    <source>
        <dbReference type="EMBL" id="RMA81024.1"/>
    </source>
</evidence>
<gene>
    <name evidence="5" type="ORF">DFR27_0814</name>
</gene>
<dbReference type="Pfam" id="PF00132">
    <property type="entry name" value="Hexapep"/>
    <property type="match status" value="1"/>
</dbReference>
<dbReference type="GO" id="GO:0008374">
    <property type="term" value="F:O-acyltransferase activity"/>
    <property type="evidence" value="ECO:0007669"/>
    <property type="project" value="TreeGrafter"/>
</dbReference>
<dbReference type="EMBL" id="REFJ01000002">
    <property type="protein sequence ID" value="RMA81024.1"/>
    <property type="molecule type" value="Genomic_DNA"/>
</dbReference>
<dbReference type="PANTHER" id="PTHR23416">
    <property type="entry name" value="SIALIC ACID SYNTHASE-RELATED"/>
    <property type="match status" value="1"/>
</dbReference>
<reference evidence="5 6" key="1">
    <citation type="submission" date="2018-10" db="EMBL/GenBank/DDBJ databases">
        <title>Genomic Encyclopedia of Type Strains, Phase IV (KMG-IV): sequencing the most valuable type-strain genomes for metagenomic binning, comparative biology and taxonomic classification.</title>
        <authorList>
            <person name="Goeker M."/>
        </authorList>
    </citation>
    <scope>NUCLEOTIDE SEQUENCE [LARGE SCALE GENOMIC DNA]</scope>
    <source>
        <strain evidence="5 6">DSM 25080</strain>
    </source>
</reference>
<dbReference type="InterPro" id="IPR018357">
    <property type="entry name" value="Hexapep_transf_CS"/>
</dbReference>
<dbReference type="InterPro" id="IPR051159">
    <property type="entry name" value="Hexapeptide_acetyltransf"/>
</dbReference>
<evidence type="ECO:0000256" key="3">
    <source>
        <dbReference type="ARBA" id="ARBA00022737"/>
    </source>
</evidence>
<organism evidence="5 6">
    <name type="scientific">Umboniibacter marinipuniceus</name>
    <dbReference type="NCBI Taxonomy" id="569599"/>
    <lineage>
        <taxon>Bacteria</taxon>
        <taxon>Pseudomonadati</taxon>
        <taxon>Pseudomonadota</taxon>
        <taxon>Gammaproteobacteria</taxon>
        <taxon>Cellvibrionales</taxon>
        <taxon>Cellvibrionaceae</taxon>
        <taxon>Umboniibacter</taxon>
    </lineage>
</organism>
<evidence type="ECO:0000256" key="2">
    <source>
        <dbReference type="ARBA" id="ARBA00022679"/>
    </source>
</evidence>
<dbReference type="RefSeq" id="WP_121876190.1">
    <property type="nucleotide sequence ID" value="NZ_REFJ01000002.1"/>
</dbReference>
<dbReference type="PROSITE" id="PS00101">
    <property type="entry name" value="HEXAPEP_TRANSFERASES"/>
    <property type="match status" value="1"/>
</dbReference>